<keyword evidence="2" id="KW-1185">Reference proteome</keyword>
<dbReference type="EMBL" id="ML978970">
    <property type="protein sequence ID" value="KAF1928085.1"/>
    <property type="molecule type" value="Genomic_DNA"/>
</dbReference>
<dbReference type="OrthoDB" id="3796009at2759"/>
<reference evidence="1" key="1">
    <citation type="journal article" date="2020" name="Stud. Mycol.">
        <title>101 Dothideomycetes genomes: a test case for predicting lifestyles and emergence of pathogens.</title>
        <authorList>
            <person name="Haridas S."/>
            <person name="Albert R."/>
            <person name="Binder M."/>
            <person name="Bloem J."/>
            <person name="Labutti K."/>
            <person name="Salamov A."/>
            <person name="Andreopoulos B."/>
            <person name="Baker S."/>
            <person name="Barry K."/>
            <person name="Bills G."/>
            <person name="Bluhm B."/>
            <person name="Cannon C."/>
            <person name="Castanera R."/>
            <person name="Culley D."/>
            <person name="Daum C."/>
            <person name="Ezra D."/>
            <person name="Gonzalez J."/>
            <person name="Henrissat B."/>
            <person name="Kuo A."/>
            <person name="Liang C."/>
            <person name="Lipzen A."/>
            <person name="Lutzoni F."/>
            <person name="Magnuson J."/>
            <person name="Mondo S."/>
            <person name="Nolan M."/>
            <person name="Ohm R."/>
            <person name="Pangilinan J."/>
            <person name="Park H.-J."/>
            <person name="Ramirez L."/>
            <person name="Alfaro M."/>
            <person name="Sun H."/>
            <person name="Tritt A."/>
            <person name="Yoshinaga Y."/>
            <person name="Zwiers L.-H."/>
            <person name="Turgeon B."/>
            <person name="Goodwin S."/>
            <person name="Spatafora J."/>
            <person name="Crous P."/>
            <person name="Grigoriev I."/>
        </authorList>
    </citation>
    <scope>NUCLEOTIDE SEQUENCE</scope>
    <source>
        <strain evidence="1">CBS 183.55</strain>
    </source>
</reference>
<organism evidence="1 2">
    <name type="scientific">Didymella exigua CBS 183.55</name>
    <dbReference type="NCBI Taxonomy" id="1150837"/>
    <lineage>
        <taxon>Eukaryota</taxon>
        <taxon>Fungi</taxon>
        <taxon>Dikarya</taxon>
        <taxon>Ascomycota</taxon>
        <taxon>Pezizomycotina</taxon>
        <taxon>Dothideomycetes</taxon>
        <taxon>Pleosporomycetidae</taxon>
        <taxon>Pleosporales</taxon>
        <taxon>Pleosporineae</taxon>
        <taxon>Didymellaceae</taxon>
        <taxon>Didymella</taxon>
    </lineage>
</organism>
<proteinExistence type="predicted"/>
<accession>A0A6A5RIB4</accession>
<dbReference type="RefSeq" id="XP_033448337.1">
    <property type="nucleotide sequence ID" value="XM_033595491.1"/>
</dbReference>
<dbReference type="AlphaFoldDB" id="A0A6A5RIB4"/>
<evidence type="ECO:0000313" key="2">
    <source>
        <dbReference type="Proteomes" id="UP000800082"/>
    </source>
</evidence>
<name>A0A6A5RIB4_9PLEO</name>
<sequence length="242" mass="27691">MRRLIVPHEDPSSPLGTTIDVDFPRGPELTWTDFHPELHGSSALPSPQDRISSGPQWRRVADEIDDVRARFINHNPIGFHPRCSSVDRSAVLVVYNEALVKLEHASNIDAIKIYLEVKTKVSTILDLREAKPDDAVFYIKSAFLSPLEPHYAQPRLDYYDRGFSDGDDSFYRSGIGRLVEWRKGGWPNIYPAEAVEREMRERERRASMSLIEIHGDDLLKAQTANPLDWGEEVDADSNRPWR</sequence>
<dbReference type="Proteomes" id="UP000800082">
    <property type="component" value="Unassembled WGS sequence"/>
</dbReference>
<dbReference type="GeneID" id="54353158"/>
<evidence type="ECO:0000313" key="1">
    <source>
        <dbReference type="EMBL" id="KAF1928085.1"/>
    </source>
</evidence>
<protein>
    <submittedName>
        <fullName evidence="1">Uncharacterized protein</fullName>
    </submittedName>
</protein>
<gene>
    <name evidence="1" type="ORF">M421DRAFT_5733</name>
</gene>